<proteinExistence type="predicted"/>
<organism evidence="2 3">
    <name type="scientific">Pocillopora damicornis</name>
    <name type="common">Cauliflower coral</name>
    <name type="synonym">Millepora damicornis</name>
    <dbReference type="NCBI Taxonomy" id="46731"/>
    <lineage>
        <taxon>Eukaryota</taxon>
        <taxon>Metazoa</taxon>
        <taxon>Cnidaria</taxon>
        <taxon>Anthozoa</taxon>
        <taxon>Hexacorallia</taxon>
        <taxon>Scleractinia</taxon>
        <taxon>Astrocoeniina</taxon>
        <taxon>Pocilloporidae</taxon>
        <taxon>Pocillopora</taxon>
    </lineage>
</organism>
<gene>
    <name evidence="2" type="ORF">pdam_00014840</name>
</gene>
<feature type="compositionally biased region" description="Basic and acidic residues" evidence="1">
    <location>
        <begin position="132"/>
        <end position="146"/>
    </location>
</feature>
<dbReference type="Proteomes" id="UP000275408">
    <property type="component" value="Unassembled WGS sequence"/>
</dbReference>
<reference evidence="2 3" key="1">
    <citation type="journal article" date="2018" name="Sci. Rep.">
        <title>Comparative analysis of the Pocillopora damicornis genome highlights role of immune system in coral evolution.</title>
        <authorList>
            <person name="Cunning R."/>
            <person name="Bay R.A."/>
            <person name="Gillette P."/>
            <person name="Baker A.C."/>
            <person name="Traylor-Knowles N."/>
        </authorList>
    </citation>
    <scope>NUCLEOTIDE SEQUENCE [LARGE SCALE GENOMIC DNA]</scope>
    <source>
        <strain evidence="2">RSMAS</strain>
        <tissue evidence="2">Whole animal</tissue>
    </source>
</reference>
<comment type="caution">
    <text evidence="2">The sequence shown here is derived from an EMBL/GenBank/DDBJ whole genome shotgun (WGS) entry which is preliminary data.</text>
</comment>
<accession>A0A3M6UD52</accession>
<keyword evidence="3" id="KW-1185">Reference proteome</keyword>
<name>A0A3M6UD52_POCDA</name>
<sequence>MAQEFFKKLGISSAGICDHPKELNKEKNPPLMEKSLGLYILRNILTCYPLPNGRPFDVLFMQRFFRGAAIHSGTKERFWTGVLSHMSWTISKLYNIGEFLSKAKYTVLKQGNNLSNRIRGKDKGKRSWQTTDFREDSEPIKSEKRTKSNPSNYVLSKNVWVASYRPDFVLQARVYYCLQGVSSFCHSIRTGCHSGRVKGFERCFEFVNRLKLSRRRHDHRPAILQVLRTQNKLYEPHLGNAKCLRGTIELHLGNEKPVKGIIKSHLGITKPNAGYNMPCLRNGFTKWQKIRSMEEQKEEIVGFLHNVSPTEKSSKTSYFDMSIQTTDGLVRGVCVSGSKQEHFDQMSKKKSPIKLRNFRIERAGDATTVLMNNNVLLEPTKKIPFSRIELPSANNIQSISAANTNQSITIKAKLIQMSSTKKVKTDYDDGTKLTVNLLAIVVVSHAVCQLENKKWTQKVPERIILTCHYHGNTKNKNSYFPPNPFHIPTLMQ</sequence>
<evidence type="ECO:0000256" key="1">
    <source>
        <dbReference type="SAM" id="MobiDB-lite"/>
    </source>
</evidence>
<dbReference type="OrthoDB" id="5951936at2759"/>
<dbReference type="EMBL" id="RCHS01001764">
    <property type="protein sequence ID" value="RMX51496.1"/>
    <property type="molecule type" value="Genomic_DNA"/>
</dbReference>
<evidence type="ECO:0000313" key="2">
    <source>
        <dbReference type="EMBL" id="RMX51496.1"/>
    </source>
</evidence>
<feature type="region of interest" description="Disordered" evidence="1">
    <location>
        <begin position="116"/>
        <end position="149"/>
    </location>
</feature>
<dbReference type="AlphaFoldDB" id="A0A3M6UD52"/>
<evidence type="ECO:0000313" key="3">
    <source>
        <dbReference type="Proteomes" id="UP000275408"/>
    </source>
</evidence>
<protein>
    <submittedName>
        <fullName evidence="2">Uncharacterized protein</fullName>
    </submittedName>
</protein>